<organism evidence="1 2">
    <name type="scientific">Cinara cedri</name>
    <dbReference type="NCBI Taxonomy" id="506608"/>
    <lineage>
        <taxon>Eukaryota</taxon>
        <taxon>Metazoa</taxon>
        <taxon>Ecdysozoa</taxon>
        <taxon>Arthropoda</taxon>
        <taxon>Hexapoda</taxon>
        <taxon>Insecta</taxon>
        <taxon>Pterygota</taxon>
        <taxon>Neoptera</taxon>
        <taxon>Paraneoptera</taxon>
        <taxon>Hemiptera</taxon>
        <taxon>Sternorrhyncha</taxon>
        <taxon>Aphidomorpha</taxon>
        <taxon>Aphidoidea</taxon>
        <taxon>Aphididae</taxon>
        <taxon>Lachninae</taxon>
        <taxon>Cinara</taxon>
    </lineage>
</organism>
<name>A0A5E4N0U2_9HEMI</name>
<evidence type="ECO:0000313" key="2">
    <source>
        <dbReference type="Proteomes" id="UP000325440"/>
    </source>
</evidence>
<protein>
    <submittedName>
        <fullName evidence="1">Uncharacterized protein</fullName>
    </submittedName>
</protein>
<dbReference type="AlphaFoldDB" id="A0A5E4N0U2"/>
<dbReference type="Proteomes" id="UP000325440">
    <property type="component" value="Unassembled WGS sequence"/>
</dbReference>
<evidence type="ECO:0000313" key="1">
    <source>
        <dbReference type="EMBL" id="VVC38298.1"/>
    </source>
</evidence>
<dbReference type="EMBL" id="CABPRJ010001467">
    <property type="protein sequence ID" value="VVC38298.1"/>
    <property type="molecule type" value="Genomic_DNA"/>
</dbReference>
<sequence length="138" mass="15771">MDEKKSLLQLCRGKIASAKNRLPEVAYQADCGRKSGHRERKPARHPLVRWPGYERLELASEGVHCRLRPVEWHFVEQAWNAGDGQHDPLRKFEKLKLMNRTTRSSASKWDYLWCRGPGEGWFSVAPGSPGEAFADGIE</sequence>
<keyword evidence="2" id="KW-1185">Reference proteome</keyword>
<proteinExistence type="predicted"/>
<reference evidence="1 2" key="1">
    <citation type="submission" date="2019-08" db="EMBL/GenBank/DDBJ databases">
        <authorList>
            <person name="Alioto T."/>
            <person name="Alioto T."/>
            <person name="Gomez Garrido J."/>
        </authorList>
    </citation>
    <scope>NUCLEOTIDE SEQUENCE [LARGE SCALE GENOMIC DNA]</scope>
</reference>
<accession>A0A5E4N0U2</accession>
<gene>
    <name evidence="1" type="ORF">CINCED_3A000241</name>
</gene>